<dbReference type="AlphaFoldDB" id="A0A917UYW0"/>
<gene>
    <name evidence="1" type="ORF">GCM10007063_20820</name>
</gene>
<accession>A0A917UYW0</accession>
<keyword evidence="2" id="KW-1185">Reference proteome</keyword>
<dbReference type="Proteomes" id="UP000658382">
    <property type="component" value="Unassembled WGS sequence"/>
</dbReference>
<evidence type="ECO:0000313" key="2">
    <source>
        <dbReference type="Proteomes" id="UP000658382"/>
    </source>
</evidence>
<reference evidence="1" key="2">
    <citation type="submission" date="2020-09" db="EMBL/GenBank/DDBJ databases">
        <authorList>
            <person name="Sun Q."/>
            <person name="Ohkuma M."/>
        </authorList>
    </citation>
    <scope>NUCLEOTIDE SEQUENCE</scope>
    <source>
        <strain evidence="1">JCM 12580</strain>
    </source>
</reference>
<name>A0A917UYW0_9BACI</name>
<dbReference type="EMBL" id="BMNQ01000029">
    <property type="protein sequence ID" value="GGJ98349.1"/>
    <property type="molecule type" value="Genomic_DNA"/>
</dbReference>
<evidence type="ECO:0000313" key="1">
    <source>
        <dbReference type="EMBL" id="GGJ98349.1"/>
    </source>
</evidence>
<protein>
    <submittedName>
        <fullName evidence="1">Uncharacterized protein</fullName>
    </submittedName>
</protein>
<proteinExistence type="predicted"/>
<sequence length="52" mass="6060">MIFDKIENLSMYTFANESLNQAIKHIIGTPIEENGSKENFQKNNYQYSTCKL</sequence>
<reference evidence="1" key="1">
    <citation type="journal article" date="2014" name="Int. J. Syst. Evol. Microbiol.">
        <title>Complete genome sequence of Corynebacterium casei LMG S-19264T (=DSM 44701T), isolated from a smear-ripened cheese.</title>
        <authorList>
            <consortium name="US DOE Joint Genome Institute (JGI-PGF)"/>
            <person name="Walter F."/>
            <person name="Albersmeier A."/>
            <person name="Kalinowski J."/>
            <person name="Ruckert C."/>
        </authorList>
    </citation>
    <scope>NUCLEOTIDE SEQUENCE</scope>
    <source>
        <strain evidence="1">JCM 12580</strain>
    </source>
</reference>
<comment type="caution">
    <text evidence="1">The sequence shown here is derived from an EMBL/GenBank/DDBJ whole genome shotgun (WGS) entry which is preliminary data.</text>
</comment>
<organism evidence="1 2">
    <name type="scientific">Lentibacillus kapialis</name>
    <dbReference type="NCBI Taxonomy" id="340214"/>
    <lineage>
        <taxon>Bacteria</taxon>
        <taxon>Bacillati</taxon>
        <taxon>Bacillota</taxon>
        <taxon>Bacilli</taxon>
        <taxon>Bacillales</taxon>
        <taxon>Bacillaceae</taxon>
        <taxon>Lentibacillus</taxon>
    </lineage>
</organism>